<reference evidence="2" key="1">
    <citation type="submission" date="2021-03" db="EMBL/GenBank/DDBJ databases">
        <title>Draft genome sequence of rust myrtle Austropuccinia psidii MF-1, a brazilian biotype.</title>
        <authorList>
            <person name="Quecine M.C."/>
            <person name="Pachon D.M.R."/>
            <person name="Bonatelli M.L."/>
            <person name="Correr F.H."/>
            <person name="Franceschini L.M."/>
            <person name="Leite T.F."/>
            <person name="Margarido G.R.A."/>
            <person name="Almeida C.A."/>
            <person name="Ferrarezi J.A."/>
            <person name="Labate C.A."/>
        </authorList>
    </citation>
    <scope>NUCLEOTIDE SEQUENCE</scope>
    <source>
        <strain evidence="2">MF-1</strain>
    </source>
</reference>
<comment type="caution">
    <text evidence="2">The sequence shown here is derived from an EMBL/GenBank/DDBJ whole genome shotgun (WGS) entry which is preliminary data.</text>
</comment>
<evidence type="ECO:0000313" key="2">
    <source>
        <dbReference type="EMBL" id="MBW0549809.1"/>
    </source>
</evidence>
<dbReference type="AlphaFoldDB" id="A0A9Q3ITP7"/>
<dbReference type="Proteomes" id="UP000765509">
    <property type="component" value="Unassembled WGS sequence"/>
</dbReference>
<evidence type="ECO:0000256" key="1">
    <source>
        <dbReference type="SAM" id="MobiDB-lite"/>
    </source>
</evidence>
<protein>
    <submittedName>
        <fullName evidence="2">Uncharacterized protein</fullName>
    </submittedName>
</protein>
<feature type="region of interest" description="Disordered" evidence="1">
    <location>
        <begin position="77"/>
        <end position="99"/>
    </location>
</feature>
<accession>A0A9Q3ITP7</accession>
<name>A0A9Q3ITP7_9BASI</name>
<gene>
    <name evidence="2" type="ORF">O181_089524</name>
</gene>
<proteinExistence type="predicted"/>
<evidence type="ECO:0000313" key="3">
    <source>
        <dbReference type="Proteomes" id="UP000765509"/>
    </source>
</evidence>
<dbReference type="EMBL" id="AVOT02055205">
    <property type="protein sequence ID" value="MBW0549809.1"/>
    <property type="molecule type" value="Genomic_DNA"/>
</dbReference>
<organism evidence="2 3">
    <name type="scientific">Austropuccinia psidii MF-1</name>
    <dbReference type="NCBI Taxonomy" id="1389203"/>
    <lineage>
        <taxon>Eukaryota</taxon>
        <taxon>Fungi</taxon>
        <taxon>Dikarya</taxon>
        <taxon>Basidiomycota</taxon>
        <taxon>Pucciniomycotina</taxon>
        <taxon>Pucciniomycetes</taxon>
        <taxon>Pucciniales</taxon>
        <taxon>Sphaerophragmiaceae</taxon>
        <taxon>Austropuccinia</taxon>
    </lineage>
</organism>
<sequence length="137" mass="15172">MVKKLRLFIISLAINPVLPLLILLPRDSKVTFFPALPELSKKTLATLPTSLPPASPSSSTARPAMIAAVRPSPIVTSQKLQPVSSSSRRREEPSPFPFPATQVFQQRESWPIRVTREAPNRASEKQGSVVRLFRGVY</sequence>
<keyword evidence="3" id="KW-1185">Reference proteome</keyword>